<accession>A0A8J2P6A9</accession>
<feature type="non-terminal residue" evidence="1">
    <location>
        <position position="1"/>
    </location>
</feature>
<organism evidence="1 2">
    <name type="scientific">Allacma fusca</name>
    <dbReference type="NCBI Taxonomy" id="39272"/>
    <lineage>
        <taxon>Eukaryota</taxon>
        <taxon>Metazoa</taxon>
        <taxon>Ecdysozoa</taxon>
        <taxon>Arthropoda</taxon>
        <taxon>Hexapoda</taxon>
        <taxon>Collembola</taxon>
        <taxon>Symphypleona</taxon>
        <taxon>Sminthuridae</taxon>
        <taxon>Allacma</taxon>
    </lineage>
</organism>
<feature type="non-terminal residue" evidence="1">
    <location>
        <position position="62"/>
    </location>
</feature>
<evidence type="ECO:0000313" key="2">
    <source>
        <dbReference type="Proteomes" id="UP000708208"/>
    </source>
</evidence>
<reference evidence="1" key="1">
    <citation type="submission" date="2021-06" db="EMBL/GenBank/DDBJ databases">
        <authorList>
            <person name="Hodson N. C."/>
            <person name="Mongue J. A."/>
            <person name="Jaron S. K."/>
        </authorList>
    </citation>
    <scope>NUCLEOTIDE SEQUENCE</scope>
</reference>
<name>A0A8J2P6A9_9HEXA</name>
<dbReference type="AlphaFoldDB" id="A0A8J2P6A9"/>
<evidence type="ECO:0000313" key="1">
    <source>
        <dbReference type="EMBL" id="CAG7733550.1"/>
    </source>
</evidence>
<protein>
    <submittedName>
        <fullName evidence="1">Uncharacterized protein</fullName>
    </submittedName>
</protein>
<dbReference type="CDD" id="cd00096">
    <property type="entry name" value="Ig"/>
    <property type="match status" value="1"/>
</dbReference>
<proteinExistence type="predicted"/>
<comment type="caution">
    <text evidence="1">The sequence shown here is derived from an EMBL/GenBank/DDBJ whole genome shotgun (WGS) entry which is preliminary data.</text>
</comment>
<dbReference type="Proteomes" id="UP000708208">
    <property type="component" value="Unassembled WGS sequence"/>
</dbReference>
<keyword evidence="2" id="KW-1185">Reference proteome</keyword>
<dbReference type="OrthoDB" id="6138780at2759"/>
<dbReference type="EMBL" id="CAJVCH010250993">
    <property type="protein sequence ID" value="CAG7733550.1"/>
    <property type="molecule type" value="Genomic_DNA"/>
</dbReference>
<sequence>ERKVVEYRGESTSVWQIEERVGLRTESYALEFVGVLAQDSGEYLCLVNNRPFPEALIQLVVQ</sequence>
<gene>
    <name evidence="1" type="ORF">AFUS01_LOCUS21989</name>
</gene>